<name>A0A091DJ89_FUKDA</name>
<gene>
    <name evidence="2" type="ORF">H920_07956</name>
</gene>
<dbReference type="EMBL" id="KN122397">
    <property type="protein sequence ID" value="KFO30578.1"/>
    <property type="molecule type" value="Genomic_DNA"/>
</dbReference>
<evidence type="ECO:0000313" key="3">
    <source>
        <dbReference type="Proteomes" id="UP000028990"/>
    </source>
</evidence>
<protein>
    <submittedName>
        <fullName evidence="2">Heat shock factor-binding protein 1</fullName>
    </submittedName>
</protein>
<evidence type="ECO:0000313" key="2">
    <source>
        <dbReference type="EMBL" id="KFO30578.1"/>
    </source>
</evidence>
<evidence type="ECO:0000256" key="1">
    <source>
        <dbReference type="ARBA" id="ARBA00006349"/>
    </source>
</evidence>
<proteinExistence type="inferred from homology"/>
<dbReference type="GO" id="GO:0003714">
    <property type="term" value="F:transcription corepressor activity"/>
    <property type="evidence" value="ECO:0007669"/>
    <property type="project" value="InterPro"/>
</dbReference>
<comment type="similarity">
    <text evidence="1">Belongs to the HSBP1 family.</text>
</comment>
<organism evidence="2 3">
    <name type="scientific">Fukomys damarensis</name>
    <name type="common">Damaraland mole rat</name>
    <name type="synonym">Cryptomys damarensis</name>
    <dbReference type="NCBI Taxonomy" id="885580"/>
    <lineage>
        <taxon>Eukaryota</taxon>
        <taxon>Metazoa</taxon>
        <taxon>Chordata</taxon>
        <taxon>Craniata</taxon>
        <taxon>Vertebrata</taxon>
        <taxon>Euteleostomi</taxon>
        <taxon>Mammalia</taxon>
        <taxon>Eutheria</taxon>
        <taxon>Euarchontoglires</taxon>
        <taxon>Glires</taxon>
        <taxon>Rodentia</taxon>
        <taxon>Hystricomorpha</taxon>
        <taxon>Bathyergidae</taxon>
        <taxon>Fukomys</taxon>
    </lineage>
</organism>
<dbReference type="InterPro" id="IPR009643">
    <property type="entry name" value="HS1-bd"/>
</dbReference>
<keyword evidence="3" id="KW-1185">Reference proteome</keyword>
<sequence length="58" mass="6519">MVGTDPKTVQDLPSVLQILLGHKLQTMSNWVSGRIDASSSRMNHLEKNLTDLRCRLRG</sequence>
<dbReference type="Gene3D" id="1.20.5.430">
    <property type="match status" value="1"/>
</dbReference>
<keyword evidence="2" id="KW-0346">Stress response</keyword>
<dbReference type="Proteomes" id="UP000028990">
    <property type="component" value="Unassembled WGS sequence"/>
</dbReference>
<dbReference type="AlphaFoldDB" id="A0A091DJ89"/>
<dbReference type="Pfam" id="PF06825">
    <property type="entry name" value="HSBP1"/>
    <property type="match status" value="1"/>
</dbReference>
<accession>A0A091DJ89</accession>
<reference evidence="2 3" key="1">
    <citation type="submission" date="2013-11" db="EMBL/GenBank/DDBJ databases">
        <title>The Damaraland mole rat (Fukomys damarensis) genome and evolution of African mole rats.</title>
        <authorList>
            <person name="Gladyshev V.N."/>
            <person name="Fang X."/>
        </authorList>
    </citation>
    <scope>NUCLEOTIDE SEQUENCE [LARGE SCALE GENOMIC DNA]</scope>
    <source>
        <tissue evidence="2">Liver</tissue>
    </source>
</reference>